<dbReference type="GO" id="GO:0016831">
    <property type="term" value="F:carboxy-lyase activity"/>
    <property type="evidence" value="ECO:0007669"/>
    <property type="project" value="UniProtKB-KW"/>
</dbReference>
<keyword evidence="2" id="KW-0210">Decarboxylase</keyword>
<dbReference type="GO" id="GO:0005737">
    <property type="term" value="C:cytoplasm"/>
    <property type="evidence" value="ECO:0007669"/>
    <property type="project" value="TreeGrafter"/>
</dbReference>
<reference evidence="5" key="1">
    <citation type="submission" date="2017-02" db="UniProtKB">
        <authorList>
            <consortium name="WormBaseParasite"/>
        </authorList>
    </citation>
    <scope>IDENTIFICATION</scope>
</reference>
<evidence type="ECO:0000313" key="3">
    <source>
        <dbReference type="EMBL" id="VDO04394.1"/>
    </source>
</evidence>
<evidence type="ECO:0000256" key="1">
    <source>
        <dbReference type="ARBA" id="ARBA00011738"/>
    </source>
</evidence>
<proteinExistence type="predicted"/>
<dbReference type="WBParaSite" id="HNAJ_0000844301-mRNA-1">
    <property type="protein sequence ID" value="HNAJ_0000844301-mRNA-1"/>
    <property type="gene ID" value="HNAJ_0000844301"/>
</dbReference>
<gene>
    <name evidence="3" type="ORF">HNAJ_LOCUS8439</name>
</gene>
<keyword evidence="2" id="KW-0456">Lyase</keyword>
<reference evidence="3 4" key="2">
    <citation type="submission" date="2018-11" db="EMBL/GenBank/DDBJ databases">
        <authorList>
            <consortium name="Pathogen Informatics"/>
        </authorList>
    </citation>
    <scope>NUCLEOTIDE SEQUENCE [LARGE SCALE GENOMIC DNA]</scope>
</reference>
<dbReference type="PANTHER" id="PTHR11999:SF167">
    <property type="entry name" value="AROMATIC-L-AMINO-ACID DECARBOXYLASE"/>
    <property type="match status" value="1"/>
</dbReference>
<dbReference type="EMBL" id="UZAE01012294">
    <property type="protein sequence ID" value="VDO04394.1"/>
    <property type="molecule type" value="Genomic_DNA"/>
</dbReference>
<dbReference type="PANTHER" id="PTHR11999">
    <property type="entry name" value="GROUP II PYRIDOXAL-5-PHOSPHATE DECARBOXYLASE"/>
    <property type="match status" value="1"/>
</dbReference>
<name>A0A0R3TMB2_RODNA</name>
<dbReference type="InterPro" id="IPR015424">
    <property type="entry name" value="PyrdxlP-dep_Trfase"/>
</dbReference>
<dbReference type="InterPro" id="IPR010977">
    <property type="entry name" value="Aromatic_deC"/>
</dbReference>
<dbReference type="Gene3D" id="3.90.1150.10">
    <property type="entry name" value="Aspartate Aminotransferase, domain 1"/>
    <property type="match status" value="1"/>
</dbReference>
<evidence type="ECO:0000313" key="5">
    <source>
        <dbReference type="WBParaSite" id="HNAJ_0000844301-mRNA-1"/>
    </source>
</evidence>
<dbReference type="AlphaFoldDB" id="A0A0R3TMB2"/>
<organism evidence="5">
    <name type="scientific">Rodentolepis nana</name>
    <name type="common">Dwarf tapeworm</name>
    <name type="synonym">Hymenolepis nana</name>
    <dbReference type="NCBI Taxonomy" id="102285"/>
    <lineage>
        <taxon>Eukaryota</taxon>
        <taxon>Metazoa</taxon>
        <taxon>Spiralia</taxon>
        <taxon>Lophotrochozoa</taxon>
        <taxon>Platyhelminthes</taxon>
        <taxon>Cestoda</taxon>
        <taxon>Eucestoda</taxon>
        <taxon>Cyclophyllidea</taxon>
        <taxon>Hymenolepididae</taxon>
        <taxon>Rodentolepis</taxon>
    </lineage>
</organism>
<dbReference type="InterPro" id="IPR015422">
    <property type="entry name" value="PyrdxlP-dep_Trfase_small"/>
</dbReference>
<evidence type="ECO:0000256" key="2">
    <source>
        <dbReference type="ARBA" id="ARBA00022793"/>
    </source>
</evidence>
<evidence type="ECO:0000313" key="4">
    <source>
        <dbReference type="Proteomes" id="UP000278807"/>
    </source>
</evidence>
<dbReference type="OrthoDB" id="639767at2759"/>
<dbReference type="STRING" id="102285.A0A0R3TMB2"/>
<comment type="subunit">
    <text evidence="1">Homodimer.</text>
</comment>
<accession>A0A0R3TMB2</accession>
<sequence>MAKYLELLIKSDTRFEIIGDVTMGLVCFRIKDSNDLTKRLHKRLENDGRIHLVTASVKMPEGEEIFFIRIAIVHIFTDEAICEYAFKVIVDVTNELTVGQ</sequence>
<dbReference type="SUPFAM" id="SSF53383">
    <property type="entry name" value="PLP-dependent transferases"/>
    <property type="match status" value="1"/>
</dbReference>
<keyword evidence="4" id="KW-1185">Reference proteome</keyword>
<protein>
    <submittedName>
        <fullName evidence="5">ACT domain-containing protein</fullName>
    </submittedName>
</protein>
<dbReference type="Proteomes" id="UP000278807">
    <property type="component" value="Unassembled WGS sequence"/>
</dbReference>